<sequence length="162" mass="17183">MTPPPWVYTKRSFTQPLSGKPWRSGCRKAKMSARYVPSISYRSRSTCPTRVPLVPSKICRAGAKDETSKIGVSLVCAISVASVVLGSPLLMEISDSEISSSPYAVRVATRFSAIAVSCLSPSAGATTALLTIAGNATRAMTCTTAQRAVPIVANFVWRVTIA</sequence>
<gene>
    <name evidence="2" type="ORF">UFOPK3889_00783</name>
</gene>
<dbReference type="EMBL" id="CAFBNZ010000146">
    <property type="protein sequence ID" value="CAB4973809.1"/>
    <property type="molecule type" value="Genomic_DNA"/>
</dbReference>
<feature type="transmembrane region" description="Helical" evidence="1">
    <location>
        <begin position="70"/>
        <end position="91"/>
    </location>
</feature>
<dbReference type="AlphaFoldDB" id="A0A6J7M5N8"/>
<keyword evidence="1" id="KW-0472">Membrane</keyword>
<name>A0A6J7M5N8_9ZZZZ</name>
<feature type="transmembrane region" description="Helical" evidence="1">
    <location>
        <begin position="111"/>
        <end position="133"/>
    </location>
</feature>
<accession>A0A6J7M5N8</accession>
<keyword evidence="1" id="KW-0812">Transmembrane</keyword>
<evidence type="ECO:0000256" key="1">
    <source>
        <dbReference type="SAM" id="Phobius"/>
    </source>
</evidence>
<evidence type="ECO:0000313" key="2">
    <source>
        <dbReference type="EMBL" id="CAB4973809.1"/>
    </source>
</evidence>
<proteinExistence type="predicted"/>
<protein>
    <submittedName>
        <fullName evidence="2">Unannotated protein</fullName>
    </submittedName>
</protein>
<reference evidence="2" key="1">
    <citation type="submission" date="2020-05" db="EMBL/GenBank/DDBJ databases">
        <authorList>
            <person name="Chiriac C."/>
            <person name="Salcher M."/>
            <person name="Ghai R."/>
            <person name="Kavagutti S V."/>
        </authorList>
    </citation>
    <scope>NUCLEOTIDE SEQUENCE</scope>
</reference>
<keyword evidence="1" id="KW-1133">Transmembrane helix</keyword>
<organism evidence="2">
    <name type="scientific">freshwater metagenome</name>
    <dbReference type="NCBI Taxonomy" id="449393"/>
    <lineage>
        <taxon>unclassified sequences</taxon>
        <taxon>metagenomes</taxon>
        <taxon>ecological metagenomes</taxon>
    </lineage>
</organism>